<keyword evidence="3" id="KW-1185">Reference proteome</keyword>
<accession>A0A1Y1VMZ7</accession>
<reference evidence="2 3" key="1">
    <citation type="submission" date="2016-08" db="EMBL/GenBank/DDBJ databases">
        <title>Genomes of anaerobic fungi encode conserved fungal cellulosomes for biomass hydrolysis.</title>
        <authorList>
            <consortium name="DOE Joint Genome Institute"/>
            <person name="Haitjema C.H."/>
            <person name="Gilmore S.P."/>
            <person name="Henske J.K."/>
            <person name="Solomon K.V."/>
            <person name="De Groot R."/>
            <person name="Kuo A."/>
            <person name="Mondo S.J."/>
            <person name="Salamov A.A."/>
            <person name="Labutti K."/>
            <person name="Zhao Z."/>
            <person name="Chiniquy J."/>
            <person name="Barry K."/>
            <person name="Brewer H.M."/>
            <person name="Purvine S.O."/>
            <person name="Wright A.T."/>
            <person name="Boxma B."/>
            <person name="Van Alen T."/>
            <person name="Hackstein J.H."/>
            <person name="Baker S.E."/>
            <person name="Grigoriev I.V."/>
            <person name="O'Malley M.A."/>
        </authorList>
    </citation>
    <scope>NUCLEOTIDE SEQUENCE [LARGE SCALE GENOMIC DNA]</scope>
    <source>
        <strain evidence="3">finn</strain>
    </source>
</reference>
<name>A0A1Y1VMZ7_9FUNG</name>
<evidence type="ECO:0000256" key="1">
    <source>
        <dbReference type="SAM" id="MobiDB-lite"/>
    </source>
</evidence>
<dbReference type="Proteomes" id="UP000193719">
    <property type="component" value="Unassembled WGS sequence"/>
</dbReference>
<dbReference type="EMBL" id="MCFH01000002">
    <property type="protein sequence ID" value="ORX59982.1"/>
    <property type="molecule type" value="Genomic_DNA"/>
</dbReference>
<feature type="non-terminal residue" evidence="2">
    <location>
        <position position="151"/>
    </location>
</feature>
<organism evidence="2 3">
    <name type="scientific">Piromyces finnis</name>
    <dbReference type="NCBI Taxonomy" id="1754191"/>
    <lineage>
        <taxon>Eukaryota</taxon>
        <taxon>Fungi</taxon>
        <taxon>Fungi incertae sedis</taxon>
        <taxon>Chytridiomycota</taxon>
        <taxon>Chytridiomycota incertae sedis</taxon>
        <taxon>Neocallimastigomycetes</taxon>
        <taxon>Neocallimastigales</taxon>
        <taxon>Neocallimastigaceae</taxon>
        <taxon>Piromyces</taxon>
    </lineage>
</organism>
<reference evidence="2 3" key="2">
    <citation type="submission" date="2016-08" db="EMBL/GenBank/DDBJ databases">
        <title>Pervasive Adenine N6-methylation of Active Genes in Fungi.</title>
        <authorList>
            <consortium name="DOE Joint Genome Institute"/>
            <person name="Mondo S.J."/>
            <person name="Dannebaum R.O."/>
            <person name="Kuo R.C."/>
            <person name="Labutti K."/>
            <person name="Haridas S."/>
            <person name="Kuo A."/>
            <person name="Salamov A."/>
            <person name="Ahrendt S.R."/>
            <person name="Lipzen A."/>
            <person name="Sullivan W."/>
            <person name="Andreopoulos W.B."/>
            <person name="Clum A."/>
            <person name="Lindquist E."/>
            <person name="Daum C."/>
            <person name="Ramamoorthy G.K."/>
            <person name="Gryganskyi A."/>
            <person name="Culley D."/>
            <person name="Magnuson J.K."/>
            <person name="James T.Y."/>
            <person name="O'Malley M.A."/>
            <person name="Stajich J.E."/>
            <person name="Spatafora J.W."/>
            <person name="Visel A."/>
            <person name="Grigoriev I.V."/>
        </authorList>
    </citation>
    <scope>NUCLEOTIDE SEQUENCE [LARGE SCALE GENOMIC DNA]</scope>
    <source>
        <strain evidence="3">finn</strain>
    </source>
</reference>
<feature type="region of interest" description="Disordered" evidence="1">
    <location>
        <begin position="1"/>
        <end position="22"/>
    </location>
</feature>
<protein>
    <submittedName>
        <fullName evidence="2">Uncharacterized protein</fullName>
    </submittedName>
</protein>
<evidence type="ECO:0000313" key="3">
    <source>
        <dbReference type="Proteomes" id="UP000193719"/>
    </source>
</evidence>
<dbReference type="AlphaFoldDB" id="A0A1Y1VMZ7"/>
<sequence>MNNQYYFNNSDNSSNNNYYDNPNGNYINNNYYNEKQNKRSSSQFSYNNMGSSGMDDNYSFQLGQYNYYMQQQPQQPQYPQSQSSYRKFPQQYNFSQNVEMPSFQNISQNFPTMSQVNNNINFQQKRNSNPYYFNQSGNSQYSDQNGIIYFI</sequence>
<proteinExistence type="predicted"/>
<gene>
    <name evidence="2" type="ORF">BCR36DRAFT_579433</name>
</gene>
<evidence type="ECO:0000313" key="2">
    <source>
        <dbReference type="EMBL" id="ORX59982.1"/>
    </source>
</evidence>
<dbReference type="OrthoDB" id="10508511at2759"/>
<comment type="caution">
    <text evidence="2">The sequence shown here is derived from an EMBL/GenBank/DDBJ whole genome shotgun (WGS) entry which is preliminary data.</text>
</comment>